<dbReference type="InterPro" id="IPR000792">
    <property type="entry name" value="Tscrpt_reg_LuxR_C"/>
</dbReference>
<dbReference type="Gene3D" id="1.10.10.10">
    <property type="entry name" value="Winged helix-like DNA-binding domain superfamily/Winged helix DNA-binding domain"/>
    <property type="match status" value="1"/>
</dbReference>
<evidence type="ECO:0000256" key="3">
    <source>
        <dbReference type="ARBA" id="ARBA00023163"/>
    </source>
</evidence>
<dbReference type="EMBL" id="CP041372">
    <property type="protein sequence ID" value="QKS70716.1"/>
    <property type="molecule type" value="Genomic_DNA"/>
</dbReference>
<keyword evidence="1" id="KW-0805">Transcription regulation</keyword>
<dbReference type="SMART" id="SM00421">
    <property type="entry name" value="HTH_LUXR"/>
    <property type="match status" value="1"/>
</dbReference>
<dbReference type="SUPFAM" id="SSF52172">
    <property type="entry name" value="CheY-like"/>
    <property type="match status" value="1"/>
</dbReference>
<evidence type="ECO:0000256" key="1">
    <source>
        <dbReference type="ARBA" id="ARBA00023015"/>
    </source>
</evidence>
<dbReference type="AlphaFoldDB" id="A0A859FEQ8"/>
<dbReference type="KEGG" id="psua:FLK61_28680"/>
<accession>A0A859FEQ8</accession>
<organism evidence="5 6">
    <name type="scientific">Paenalkalicoccus suaedae</name>
    <dbReference type="NCBI Taxonomy" id="2592382"/>
    <lineage>
        <taxon>Bacteria</taxon>
        <taxon>Bacillati</taxon>
        <taxon>Bacillota</taxon>
        <taxon>Bacilli</taxon>
        <taxon>Bacillales</taxon>
        <taxon>Bacillaceae</taxon>
        <taxon>Paenalkalicoccus</taxon>
    </lineage>
</organism>
<keyword evidence="3" id="KW-0804">Transcription</keyword>
<name>A0A859FEQ8_9BACI</name>
<proteinExistence type="predicted"/>
<reference evidence="6" key="1">
    <citation type="submission" date="2019-07" db="EMBL/GenBank/DDBJ databases">
        <title>Bacillus alkalisoli sp. nov. isolated from saline soil.</title>
        <authorList>
            <person name="Sun J.-Q."/>
            <person name="Xu L."/>
        </authorList>
    </citation>
    <scope>NUCLEOTIDE SEQUENCE [LARGE SCALE GENOMIC DNA]</scope>
    <source>
        <strain evidence="6">M4U3P1</strain>
    </source>
</reference>
<dbReference type="SUPFAM" id="SSF46894">
    <property type="entry name" value="C-terminal effector domain of the bipartite response regulators"/>
    <property type="match status" value="1"/>
</dbReference>
<protein>
    <submittedName>
        <fullName evidence="5">Response regulator transcription factor</fullName>
    </submittedName>
</protein>
<dbReference type="Gene3D" id="3.40.50.2300">
    <property type="match status" value="1"/>
</dbReference>
<dbReference type="PANTHER" id="PTHR44688">
    <property type="entry name" value="DNA-BINDING TRANSCRIPTIONAL ACTIVATOR DEVR_DOSR"/>
    <property type="match status" value="1"/>
</dbReference>
<evidence type="ECO:0000313" key="6">
    <source>
        <dbReference type="Proteomes" id="UP000318138"/>
    </source>
</evidence>
<dbReference type="PANTHER" id="PTHR44688:SF16">
    <property type="entry name" value="DNA-BINDING TRANSCRIPTIONAL ACTIVATOR DEVR_DOSR"/>
    <property type="match status" value="1"/>
</dbReference>
<sequence>MRILIGMDHELLRYGLIQLIKDIRDIEYMVTVNTKEAFLKSSRKYEFDVVILHVDLPGATSIETLVNIDAITIIIYQQTYKELPRVNGVLFERMSLDELMPIMQRLLKGGRLEQANVQTPNDVIHELTRREEEIFRMKLEGYSVRDSATFLAISPKTVENHRRNIRKKLNIVKNEEWVQWGKKLRLF</sequence>
<dbReference type="InterPro" id="IPR036388">
    <property type="entry name" value="WH-like_DNA-bd_sf"/>
</dbReference>
<dbReference type="RefSeq" id="WP_176008752.1">
    <property type="nucleotide sequence ID" value="NZ_CP041372.2"/>
</dbReference>
<dbReference type="Pfam" id="PF00196">
    <property type="entry name" value="GerE"/>
    <property type="match status" value="1"/>
</dbReference>
<dbReference type="Proteomes" id="UP000318138">
    <property type="component" value="Chromosome"/>
</dbReference>
<keyword evidence="6" id="KW-1185">Reference proteome</keyword>
<evidence type="ECO:0000313" key="5">
    <source>
        <dbReference type="EMBL" id="QKS70716.1"/>
    </source>
</evidence>
<feature type="domain" description="HTH luxR-type" evidence="4">
    <location>
        <begin position="120"/>
        <end position="185"/>
    </location>
</feature>
<dbReference type="PROSITE" id="PS50043">
    <property type="entry name" value="HTH_LUXR_2"/>
    <property type="match status" value="1"/>
</dbReference>
<dbReference type="CDD" id="cd06170">
    <property type="entry name" value="LuxR_C_like"/>
    <property type="match status" value="1"/>
</dbReference>
<gene>
    <name evidence="5" type="ORF">FLK61_28680</name>
</gene>
<dbReference type="InterPro" id="IPR016032">
    <property type="entry name" value="Sig_transdc_resp-reg_C-effctor"/>
</dbReference>
<keyword evidence="2" id="KW-0238">DNA-binding</keyword>
<dbReference type="InterPro" id="IPR011006">
    <property type="entry name" value="CheY-like_superfamily"/>
</dbReference>
<evidence type="ECO:0000256" key="2">
    <source>
        <dbReference type="ARBA" id="ARBA00023125"/>
    </source>
</evidence>
<dbReference type="GO" id="GO:0006355">
    <property type="term" value="P:regulation of DNA-templated transcription"/>
    <property type="evidence" value="ECO:0007669"/>
    <property type="project" value="InterPro"/>
</dbReference>
<dbReference type="GO" id="GO:0003677">
    <property type="term" value="F:DNA binding"/>
    <property type="evidence" value="ECO:0007669"/>
    <property type="project" value="UniProtKB-KW"/>
</dbReference>
<dbReference type="PRINTS" id="PR00038">
    <property type="entry name" value="HTHLUXR"/>
</dbReference>
<evidence type="ECO:0000259" key="4">
    <source>
        <dbReference type="PROSITE" id="PS50043"/>
    </source>
</evidence>